<dbReference type="EMBL" id="KN846974">
    <property type="protein sequence ID" value="KIW77415.1"/>
    <property type="molecule type" value="Genomic_DNA"/>
</dbReference>
<dbReference type="SMART" id="SM00091">
    <property type="entry name" value="PAS"/>
    <property type="match status" value="2"/>
</dbReference>
<protein>
    <recommendedName>
        <fullName evidence="3">histidine kinase</fullName>
        <ecNumber evidence="3">2.7.13.3</ecNumber>
    </recommendedName>
</protein>
<dbReference type="PANTHER" id="PTHR45339">
    <property type="entry name" value="HYBRID SIGNAL TRANSDUCTION HISTIDINE KINASE J"/>
    <property type="match status" value="1"/>
</dbReference>
<evidence type="ECO:0000256" key="3">
    <source>
        <dbReference type="ARBA" id="ARBA00012438"/>
    </source>
</evidence>
<accession>A0A0D2GFN6</accession>
<dbReference type="Gene3D" id="3.40.50.2300">
    <property type="match status" value="1"/>
</dbReference>
<dbReference type="SMART" id="SM00387">
    <property type="entry name" value="HATPase_c"/>
    <property type="match status" value="1"/>
</dbReference>
<dbReference type="GO" id="GO:0000155">
    <property type="term" value="F:phosphorelay sensor kinase activity"/>
    <property type="evidence" value="ECO:0007669"/>
    <property type="project" value="InterPro"/>
</dbReference>
<evidence type="ECO:0000259" key="17">
    <source>
        <dbReference type="PROSITE" id="PS50110"/>
    </source>
</evidence>
<dbReference type="SUPFAM" id="SSF55785">
    <property type="entry name" value="PYP-like sensor domain (PAS domain)"/>
    <property type="match status" value="1"/>
</dbReference>
<dbReference type="PRINTS" id="PR00344">
    <property type="entry name" value="BCTRLSENSOR"/>
</dbReference>
<evidence type="ECO:0000259" key="18">
    <source>
        <dbReference type="PROSITE" id="PS50112"/>
    </source>
</evidence>
<comment type="subcellular location">
    <subcellularLocation>
        <location evidence="2">Cell membrane</location>
        <topology evidence="2">Multi-pass membrane protein</topology>
    </subcellularLocation>
</comment>
<dbReference type="FunFam" id="3.30.565.10:FF:000010">
    <property type="entry name" value="Sensor histidine kinase RcsC"/>
    <property type="match status" value="1"/>
</dbReference>
<dbReference type="STRING" id="1442368.A0A0D2GFN6"/>
<dbReference type="RefSeq" id="XP_013281223.1">
    <property type="nucleotide sequence ID" value="XM_013425769.1"/>
</dbReference>
<evidence type="ECO:0000313" key="19">
    <source>
        <dbReference type="EMBL" id="KIW77415.1"/>
    </source>
</evidence>
<comment type="catalytic activity">
    <reaction evidence="1">
        <text>ATP + protein L-histidine = ADP + protein N-phospho-L-histidine.</text>
        <dbReference type="EC" id="2.7.13.3"/>
    </reaction>
</comment>
<dbReference type="GeneID" id="25309351"/>
<keyword evidence="8" id="KW-0547">Nucleotide-binding</keyword>
<feature type="region of interest" description="Disordered" evidence="15">
    <location>
        <begin position="1"/>
        <end position="20"/>
    </location>
</feature>
<feature type="compositionally biased region" description="Low complexity" evidence="15">
    <location>
        <begin position="267"/>
        <end position="290"/>
    </location>
</feature>
<gene>
    <name evidence="19" type="ORF">Z517_09861</name>
</gene>
<dbReference type="SMART" id="SM00388">
    <property type="entry name" value="HisKA"/>
    <property type="match status" value="1"/>
</dbReference>
<evidence type="ECO:0000313" key="20">
    <source>
        <dbReference type="Proteomes" id="UP000053029"/>
    </source>
</evidence>
<organism evidence="19 20">
    <name type="scientific">Fonsecaea pedrosoi CBS 271.37</name>
    <dbReference type="NCBI Taxonomy" id="1442368"/>
    <lineage>
        <taxon>Eukaryota</taxon>
        <taxon>Fungi</taxon>
        <taxon>Dikarya</taxon>
        <taxon>Ascomycota</taxon>
        <taxon>Pezizomycotina</taxon>
        <taxon>Eurotiomycetes</taxon>
        <taxon>Chaetothyriomycetidae</taxon>
        <taxon>Chaetothyriales</taxon>
        <taxon>Herpotrichiellaceae</taxon>
        <taxon>Fonsecaea</taxon>
    </lineage>
</organism>
<evidence type="ECO:0000256" key="4">
    <source>
        <dbReference type="ARBA" id="ARBA00022475"/>
    </source>
</evidence>
<feature type="compositionally biased region" description="Basic residues" evidence="15">
    <location>
        <begin position="209"/>
        <end position="220"/>
    </location>
</feature>
<dbReference type="PANTHER" id="PTHR45339:SF1">
    <property type="entry name" value="HYBRID SIGNAL TRANSDUCTION HISTIDINE KINASE J"/>
    <property type="match status" value="1"/>
</dbReference>
<feature type="region of interest" description="Disordered" evidence="15">
    <location>
        <begin position="1420"/>
        <end position="1479"/>
    </location>
</feature>
<dbReference type="Gene3D" id="3.30.450.20">
    <property type="entry name" value="PAS domain"/>
    <property type="match status" value="2"/>
</dbReference>
<dbReference type="InterPro" id="IPR013655">
    <property type="entry name" value="PAS_fold_3"/>
</dbReference>
<dbReference type="SMART" id="SM00448">
    <property type="entry name" value="REC"/>
    <property type="match status" value="1"/>
</dbReference>
<dbReference type="SUPFAM" id="SSF55874">
    <property type="entry name" value="ATPase domain of HSP90 chaperone/DNA topoisomerase II/histidine kinase"/>
    <property type="match status" value="1"/>
</dbReference>
<dbReference type="Pfam" id="PF00512">
    <property type="entry name" value="HisKA"/>
    <property type="match status" value="1"/>
</dbReference>
<keyword evidence="4" id="KW-1003">Cell membrane</keyword>
<dbReference type="InterPro" id="IPR003661">
    <property type="entry name" value="HisK_dim/P_dom"/>
</dbReference>
<name>A0A0D2GFN6_9EURO</name>
<dbReference type="InterPro" id="IPR000014">
    <property type="entry name" value="PAS"/>
</dbReference>
<dbReference type="PROSITE" id="PS50109">
    <property type="entry name" value="HIS_KIN"/>
    <property type="match status" value="1"/>
</dbReference>
<evidence type="ECO:0000256" key="2">
    <source>
        <dbReference type="ARBA" id="ARBA00004651"/>
    </source>
</evidence>
<dbReference type="NCBIfam" id="TIGR00229">
    <property type="entry name" value="sensory_box"/>
    <property type="match status" value="1"/>
</dbReference>
<feature type="compositionally biased region" description="Polar residues" evidence="15">
    <location>
        <begin position="1199"/>
        <end position="1211"/>
    </location>
</feature>
<evidence type="ECO:0000256" key="5">
    <source>
        <dbReference type="ARBA" id="ARBA00022553"/>
    </source>
</evidence>
<dbReference type="PROSITE" id="PS50110">
    <property type="entry name" value="RESPONSE_REGULATORY"/>
    <property type="match status" value="1"/>
</dbReference>
<dbReference type="GO" id="GO:0005524">
    <property type="term" value="F:ATP binding"/>
    <property type="evidence" value="ECO:0007669"/>
    <property type="project" value="UniProtKB-KW"/>
</dbReference>
<dbReference type="SUPFAM" id="SSF52172">
    <property type="entry name" value="CheY-like"/>
    <property type="match status" value="1"/>
</dbReference>
<dbReference type="EC" id="2.7.13.3" evidence="3"/>
<evidence type="ECO:0000256" key="10">
    <source>
        <dbReference type="ARBA" id="ARBA00022840"/>
    </source>
</evidence>
<dbReference type="PROSITE" id="PS50112">
    <property type="entry name" value="PAS"/>
    <property type="match status" value="1"/>
</dbReference>
<feature type="region of interest" description="Disordered" evidence="15">
    <location>
        <begin position="145"/>
        <end position="168"/>
    </location>
</feature>
<dbReference type="InterPro" id="IPR001610">
    <property type="entry name" value="PAC"/>
</dbReference>
<dbReference type="Pfam" id="PF00072">
    <property type="entry name" value="Response_reg"/>
    <property type="match status" value="1"/>
</dbReference>
<evidence type="ECO:0000256" key="9">
    <source>
        <dbReference type="ARBA" id="ARBA00022777"/>
    </source>
</evidence>
<feature type="region of interest" description="Disordered" evidence="15">
    <location>
        <begin position="200"/>
        <end position="220"/>
    </location>
</feature>
<dbReference type="InterPro" id="IPR003594">
    <property type="entry name" value="HATPase_dom"/>
</dbReference>
<feature type="compositionally biased region" description="Polar residues" evidence="15">
    <location>
        <begin position="1423"/>
        <end position="1435"/>
    </location>
</feature>
<feature type="domain" description="PAS" evidence="18">
    <location>
        <begin position="463"/>
        <end position="533"/>
    </location>
</feature>
<dbReference type="SMART" id="SM00086">
    <property type="entry name" value="PAC"/>
    <property type="match status" value="1"/>
</dbReference>
<dbReference type="CDD" id="cd00130">
    <property type="entry name" value="PAS"/>
    <property type="match status" value="1"/>
</dbReference>
<keyword evidence="13" id="KW-0472">Membrane</keyword>
<dbReference type="HOGENOM" id="CLU_000445_114_5_1"/>
<dbReference type="AlphaFoldDB" id="A0A0D2GFN6"/>
<evidence type="ECO:0000256" key="15">
    <source>
        <dbReference type="SAM" id="MobiDB-lite"/>
    </source>
</evidence>
<evidence type="ECO:0000256" key="7">
    <source>
        <dbReference type="ARBA" id="ARBA00022692"/>
    </source>
</evidence>
<sequence>MVAQGNVDFEPRPSHHSILSPSLAASDSTATVAAVAGERNARASSAHHFCIDLPQLPMATEIALAALATLPTPILVLSSLKTVLLANSAVGRLLGAEQNDPDFDLTDFLKGQTLSQLGIDMVSDGGVPIWVSWERFLDNLASDLQSTAGDRPSQRTPLHDVQSRETPPVAISEAAAARGRPQLQRRTEKPQDTVVDVVISYPNDQMPSRSRRPRHNQTHRAVHTTCRMIISIWELQGQRFFTLTFTSSAGHPPNKPLSRSSGTTRHPSSNSARSSRSSQSQTPASSSDTSQITSPVEQPSKVSFPPVAPPAQCSAPSAPTDFQKVLKMKNAMLSAIEIPLIAMWKDESVVLPNLAARKLMAVETDPTSDESYDFMSRFRPWTADFSRELQEEANPVLALCRTQQPFTNWQIGLVNEKTGKRSNFDVSGHPVYDEKSGEFLAGLIAFKDVTEYTEKIAHQTAENEEQFRLICDMMPQMIWTTRADGYHDYYSKRWYDYTGLTPANSLGQGWKLPFHPEDMPEATQRWRHSLVTGDEYITEYRCRRFDGQWRWMLGRALPMRDHKTGKILKWFGTCTDIQEVVDAKFSGQRVRRQLLDVLKHSQMTMWILDRQLNVTFHEGSFVMGDATTDRIVGVPILDVFRERLTPQAINKFRKALYRILSGASDLEICENEVNSRWFRSKMVPLMGKTGPNRVEDENYIAGVIVIGSDVTSLRHKEQENIILLAKETAAKEASKMKSSFLANMSHEIRTPIAGVLGMSELLMDTSLDLEQSEFAQNIQRSANSLLTVINDILDFSKIESGRLDIEEVQFSLNHVLRDVAKMLSFAAQRKGLEFRSAIDLRPSEELILLGDPGRIRQILVNLLTNSIKFTSTGFVRLSANIVGETTDTITIDFCVEDSGIGIEEEVKKKLFTPFSQADSSTARRFGGTGLGLTICKNLVDLMHGTIRLDSKLDTGTKAIFSVPFKKLEYQNGTPITELEVGSMPDRLHADLSCSKDSSKEDTRKHQKILALTRSLGDMSVGGDRAQAMLSISGIETPVPELERDQIHILVVEDNPVNQQIALRFIKALKFSAIAVWNGREALEYLLQATSPDLTLEQSQQYPIPSLILMDVQMPVLDGYHATHILRHHAPFTDIEMIAKIPIVAMTASAIHGDREKCEKAGMDDYMAKPVKRALLEKTILKWISRAREGYRHRKRSESPIGSQQQSFGSGCTDHSSICGNVDAIATEFYARNGTSIRLSSSTDAQLRGPTDDAVDVNTKAATVRSNLSKAILAGAIPGGGTEGDRTMRRVEAEDKAQALRDAKLLSVTDLNRGRSIIAPTIMVDGAFEPRSHSSDQAKPISGAGGPLTTLALTEENVYLFNNTRDNGFIAAGTPPPETRPEGFVYPLSDIPGPPPEGTLAATDLADPDVHAEVLGLSVEETAKSSPSHAGNNTSPAEAGSDRSQSRRDVGGLDPDNRRRSDWSMSTARPTKGYREQEGE</sequence>
<dbReference type="InterPro" id="IPR001789">
    <property type="entry name" value="Sig_transdc_resp-reg_receiver"/>
</dbReference>
<dbReference type="GO" id="GO:0005886">
    <property type="term" value="C:plasma membrane"/>
    <property type="evidence" value="ECO:0007669"/>
    <property type="project" value="UniProtKB-SubCell"/>
</dbReference>
<feature type="region of interest" description="Disordered" evidence="15">
    <location>
        <begin position="1191"/>
        <end position="1211"/>
    </location>
</feature>
<dbReference type="FunFam" id="3.30.450.20:FF:000099">
    <property type="entry name" value="Sensory box sensor histidine kinase"/>
    <property type="match status" value="1"/>
</dbReference>
<feature type="modified residue" description="4-aspartylphosphate" evidence="14">
    <location>
        <position position="1110"/>
    </location>
</feature>
<dbReference type="InterPro" id="IPR004358">
    <property type="entry name" value="Sig_transdc_His_kin-like_C"/>
</dbReference>
<dbReference type="InterPro" id="IPR011006">
    <property type="entry name" value="CheY-like_superfamily"/>
</dbReference>
<keyword evidence="6" id="KW-0808">Transferase</keyword>
<keyword evidence="10" id="KW-0067">ATP-binding</keyword>
<keyword evidence="7" id="KW-0812">Transmembrane</keyword>
<keyword evidence="5 14" id="KW-0597">Phosphoprotein</keyword>
<dbReference type="SUPFAM" id="SSF47384">
    <property type="entry name" value="Homodimeric domain of signal transducing histidine kinase"/>
    <property type="match status" value="1"/>
</dbReference>
<feature type="region of interest" description="Disordered" evidence="15">
    <location>
        <begin position="245"/>
        <end position="318"/>
    </location>
</feature>
<keyword evidence="20" id="KW-1185">Reference proteome</keyword>
<evidence type="ECO:0000256" key="13">
    <source>
        <dbReference type="ARBA" id="ARBA00023136"/>
    </source>
</evidence>
<evidence type="ECO:0000256" key="14">
    <source>
        <dbReference type="PROSITE-ProRule" id="PRU00169"/>
    </source>
</evidence>
<dbReference type="InterPro" id="IPR036097">
    <property type="entry name" value="HisK_dim/P_sf"/>
</dbReference>
<dbReference type="Pfam" id="PF02518">
    <property type="entry name" value="HATPase_c"/>
    <property type="match status" value="1"/>
</dbReference>
<evidence type="ECO:0000256" key="6">
    <source>
        <dbReference type="ARBA" id="ARBA00022679"/>
    </source>
</evidence>
<keyword evidence="12" id="KW-0902">Two-component regulatory system</keyword>
<dbReference type="Pfam" id="PF08447">
    <property type="entry name" value="PAS_3"/>
    <property type="match status" value="1"/>
</dbReference>
<dbReference type="InterPro" id="IPR036890">
    <property type="entry name" value="HATPase_C_sf"/>
</dbReference>
<feature type="domain" description="Response regulatory" evidence="17">
    <location>
        <begin position="1047"/>
        <end position="1183"/>
    </location>
</feature>
<reference evidence="19 20" key="1">
    <citation type="submission" date="2015-01" db="EMBL/GenBank/DDBJ databases">
        <title>The Genome Sequence of Fonsecaea pedrosoi CBS 271.37.</title>
        <authorList>
            <consortium name="The Broad Institute Genomics Platform"/>
            <person name="Cuomo C."/>
            <person name="de Hoog S."/>
            <person name="Gorbushina A."/>
            <person name="Stielow B."/>
            <person name="Teixiera M."/>
            <person name="Abouelleil A."/>
            <person name="Chapman S.B."/>
            <person name="Priest M."/>
            <person name="Young S.K."/>
            <person name="Wortman J."/>
            <person name="Nusbaum C."/>
            <person name="Birren B."/>
        </authorList>
    </citation>
    <scope>NUCLEOTIDE SEQUENCE [LARGE SCALE GENOMIC DNA]</scope>
    <source>
        <strain evidence="19 20">CBS 271.37</strain>
    </source>
</reference>
<dbReference type="Proteomes" id="UP000053029">
    <property type="component" value="Unassembled WGS sequence"/>
</dbReference>
<evidence type="ECO:0000256" key="11">
    <source>
        <dbReference type="ARBA" id="ARBA00022989"/>
    </source>
</evidence>
<dbReference type="CDD" id="cd17546">
    <property type="entry name" value="REC_hyHK_CKI1_RcsC-like"/>
    <property type="match status" value="1"/>
</dbReference>
<proteinExistence type="predicted"/>
<dbReference type="CDD" id="cd16922">
    <property type="entry name" value="HATPase_EvgS-ArcB-TorS-like"/>
    <property type="match status" value="1"/>
</dbReference>
<dbReference type="OrthoDB" id="60033at2759"/>
<feature type="compositionally biased region" description="Basic and acidic residues" evidence="15">
    <location>
        <begin position="1439"/>
        <end position="1461"/>
    </location>
</feature>
<dbReference type="CDD" id="cd00082">
    <property type="entry name" value="HisKA"/>
    <property type="match status" value="1"/>
</dbReference>
<dbReference type="InterPro" id="IPR035965">
    <property type="entry name" value="PAS-like_dom_sf"/>
</dbReference>
<dbReference type="VEuPathDB" id="FungiDB:Z517_09861"/>
<evidence type="ECO:0000256" key="1">
    <source>
        <dbReference type="ARBA" id="ARBA00000085"/>
    </source>
</evidence>
<dbReference type="FunFam" id="1.10.287.130:FF:000003">
    <property type="entry name" value="Histidine kinase"/>
    <property type="match status" value="1"/>
</dbReference>
<feature type="domain" description="Histidine kinase" evidence="16">
    <location>
        <begin position="743"/>
        <end position="966"/>
    </location>
</feature>
<dbReference type="InterPro" id="IPR005467">
    <property type="entry name" value="His_kinase_dom"/>
</dbReference>
<dbReference type="Gene3D" id="1.10.287.130">
    <property type="match status" value="1"/>
</dbReference>
<keyword evidence="11" id="KW-1133">Transmembrane helix</keyword>
<evidence type="ECO:0000259" key="16">
    <source>
        <dbReference type="PROSITE" id="PS50109"/>
    </source>
</evidence>
<feature type="compositionally biased region" description="Polar residues" evidence="15">
    <location>
        <begin position="291"/>
        <end position="301"/>
    </location>
</feature>
<keyword evidence="9" id="KW-0418">Kinase</keyword>
<feature type="compositionally biased region" description="Polar residues" evidence="15">
    <location>
        <begin position="257"/>
        <end position="266"/>
    </location>
</feature>
<evidence type="ECO:0000256" key="8">
    <source>
        <dbReference type="ARBA" id="ARBA00022741"/>
    </source>
</evidence>
<dbReference type="Gene3D" id="3.30.565.10">
    <property type="entry name" value="Histidine kinase-like ATPase, C-terminal domain"/>
    <property type="match status" value="1"/>
</dbReference>
<evidence type="ECO:0000256" key="12">
    <source>
        <dbReference type="ARBA" id="ARBA00023012"/>
    </source>
</evidence>
<feature type="region of interest" description="Disordered" evidence="15">
    <location>
        <begin position="175"/>
        <end position="194"/>
    </location>
</feature>